<dbReference type="KEGG" id="obg:Verru16b_02202"/>
<proteinExistence type="predicted"/>
<dbReference type="SUPFAM" id="SSF52540">
    <property type="entry name" value="P-loop containing nucleoside triphosphate hydrolases"/>
    <property type="match status" value="1"/>
</dbReference>
<dbReference type="InterPro" id="IPR027417">
    <property type="entry name" value="P-loop_NTPase"/>
</dbReference>
<dbReference type="Proteomes" id="UP000095228">
    <property type="component" value="Chromosome"/>
</dbReference>
<dbReference type="STRING" id="1838286.Verru16b_02202"/>
<dbReference type="EMBL" id="CP016094">
    <property type="protein sequence ID" value="AOS45126.1"/>
    <property type="molecule type" value="Genomic_DNA"/>
</dbReference>
<dbReference type="RefSeq" id="WP_069962311.1">
    <property type="nucleotide sequence ID" value="NZ_CP016094.1"/>
</dbReference>
<evidence type="ECO:0000313" key="2">
    <source>
        <dbReference type="Proteomes" id="UP000095228"/>
    </source>
</evidence>
<gene>
    <name evidence="1" type="ORF">Verru16b_02202</name>
</gene>
<evidence type="ECO:0000313" key="1">
    <source>
        <dbReference type="EMBL" id="AOS45126.1"/>
    </source>
</evidence>
<keyword evidence="1" id="KW-0282">Flagellum</keyword>
<reference evidence="1 2" key="1">
    <citation type="submission" date="2016-06" db="EMBL/GenBank/DDBJ databases">
        <title>Three novel species with peptidoglycan cell walls form the new genus Lacunisphaera gen. nov. in the family Opitutaceae of the verrucomicrobial subdivision 4.</title>
        <authorList>
            <person name="Rast P."/>
            <person name="Gloeckner I."/>
            <person name="Jogler M."/>
            <person name="Boedeker C."/>
            <person name="Jeske O."/>
            <person name="Wiegand S."/>
            <person name="Reinhardt R."/>
            <person name="Schumann P."/>
            <person name="Rohde M."/>
            <person name="Spring S."/>
            <person name="Gloeckner F.O."/>
            <person name="Jogler C."/>
        </authorList>
    </citation>
    <scope>NUCLEOTIDE SEQUENCE [LARGE SCALE GENOMIC DNA]</scope>
    <source>
        <strain evidence="1 2">IG16b</strain>
    </source>
</reference>
<dbReference type="OrthoDB" id="185416at2"/>
<protein>
    <submittedName>
        <fullName evidence="1">Flagellar biosynthesis regulator FlhF</fullName>
    </submittedName>
</protein>
<keyword evidence="2" id="KW-1185">Reference proteome</keyword>
<dbReference type="AlphaFoldDB" id="A0A1D8AW77"/>
<keyword evidence="1" id="KW-0966">Cell projection</keyword>
<sequence>MSSATLNAAPGTCYKFTVNNAHEAAAVIRERLGEHARVLSVRQVEPSGLRGLWANPKLEVIASLDQPEPAPAASPARHLLATSDEAATPVAVASTPTVLRAAPRASRIELAPLLRRSGFSEAILARLESSPAWPSLQEMPLHRALVETGRYLRRVAGARRAVAPLTRAAFFGPAGTGRTTALCKWLATEVSRRARTGHVVTAEFDQPVSRGALPVLCEALGIPLAHFPASTRPATPGGFVYFDLPALSLRDPAANVALADFLSREQITERVLVLNAAYGHAALRAGYARGRELGATHVIFTHLDELAQWGGLWDYLIDGGLEPLFLSTGPALTGDGEDDVFDALTRRTLPIVADPEPAPDADDSTEDAA</sequence>
<name>A0A1D8AW77_9BACT</name>
<accession>A0A1D8AW77</accession>
<dbReference type="Gene3D" id="3.40.50.300">
    <property type="entry name" value="P-loop containing nucleotide triphosphate hydrolases"/>
    <property type="match status" value="1"/>
</dbReference>
<keyword evidence="1" id="KW-0969">Cilium</keyword>
<organism evidence="1 2">
    <name type="scientific">Lacunisphaera limnophila</name>
    <dbReference type="NCBI Taxonomy" id="1838286"/>
    <lineage>
        <taxon>Bacteria</taxon>
        <taxon>Pseudomonadati</taxon>
        <taxon>Verrucomicrobiota</taxon>
        <taxon>Opitutia</taxon>
        <taxon>Opitutales</taxon>
        <taxon>Opitutaceae</taxon>
        <taxon>Lacunisphaera</taxon>
    </lineage>
</organism>